<proteinExistence type="predicted"/>
<dbReference type="Pfam" id="PF06568">
    <property type="entry name" value="YjiS-like"/>
    <property type="match status" value="1"/>
</dbReference>
<dbReference type="Proteomes" id="UP001202550">
    <property type="component" value="Unassembled WGS sequence"/>
</dbReference>
<protein>
    <submittedName>
        <fullName evidence="2">DUF1127 domain-containing protein</fullName>
    </submittedName>
</protein>
<dbReference type="RefSeq" id="WP_249058551.1">
    <property type="nucleotide sequence ID" value="NZ_JALZWP010000009.1"/>
</dbReference>
<evidence type="ECO:0000313" key="2">
    <source>
        <dbReference type="EMBL" id="MCL1629120.1"/>
    </source>
</evidence>
<reference evidence="2 3" key="1">
    <citation type="submission" date="2022-05" db="EMBL/GenBank/DDBJ databases">
        <title>Seasonal and diel survey of microbial diversity of the Tyrrhenian coast.</title>
        <authorList>
            <person name="Gattoni G."/>
            <person name="Corral P."/>
        </authorList>
    </citation>
    <scope>NUCLEOTIDE SEQUENCE [LARGE SCALE GENOMIC DNA]</scope>
    <source>
        <strain evidence="2 3">V10</strain>
    </source>
</reference>
<keyword evidence="3" id="KW-1185">Reference proteome</keyword>
<feature type="domain" description="YjiS-like" evidence="1">
    <location>
        <begin position="26"/>
        <end position="61"/>
    </location>
</feature>
<gene>
    <name evidence="2" type="ORF">M3N55_10290</name>
</gene>
<dbReference type="EMBL" id="JALZWP010000009">
    <property type="protein sequence ID" value="MCL1629120.1"/>
    <property type="molecule type" value="Genomic_DNA"/>
</dbReference>
<organism evidence="2 3">
    <name type="scientific">Roseinatronobacter domitianus</name>
    <dbReference type="NCBI Taxonomy" id="2940293"/>
    <lineage>
        <taxon>Bacteria</taxon>
        <taxon>Pseudomonadati</taxon>
        <taxon>Pseudomonadota</taxon>
        <taxon>Alphaproteobacteria</taxon>
        <taxon>Rhodobacterales</taxon>
        <taxon>Paracoccaceae</taxon>
        <taxon>Roseinatronobacter</taxon>
    </lineage>
</organism>
<evidence type="ECO:0000313" key="3">
    <source>
        <dbReference type="Proteomes" id="UP001202550"/>
    </source>
</evidence>
<name>A0ABT0M2P2_9RHOB</name>
<comment type="caution">
    <text evidence="2">The sequence shown here is derived from an EMBL/GenBank/DDBJ whole genome shotgun (WGS) entry which is preliminary data.</text>
</comment>
<accession>A0ABT0M2P2</accession>
<sequence>MAYANHTTDLRFGGFLARLQSFRAMLAETLQQRAVYNQTLSELQALSNRELADLGIHRSEIPRLAAEAAFKS</sequence>
<dbReference type="InterPro" id="IPR009506">
    <property type="entry name" value="YjiS-like"/>
</dbReference>
<evidence type="ECO:0000259" key="1">
    <source>
        <dbReference type="Pfam" id="PF06568"/>
    </source>
</evidence>